<evidence type="ECO:0000256" key="4">
    <source>
        <dbReference type="ARBA" id="ARBA00008006"/>
    </source>
</evidence>
<dbReference type="AlphaFoldDB" id="A0A7S4MPP9"/>
<evidence type="ECO:0000313" key="13">
    <source>
        <dbReference type="EMBL" id="CAE2235554.1"/>
    </source>
</evidence>
<dbReference type="EMBL" id="HBKP01021822">
    <property type="protein sequence ID" value="CAE2235554.1"/>
    <property type="molecule type" value="Transcribed_RNA"/>
</dbReference>
<evidence type="ECO:0000256" key="10">
    <source>
        <dbReference type="ARBA" id="ARBA00023128"/>
    </source>
</evidence>
<evidence type="ECO:0000256" key="6">
    <source>
        <dbReference type="ARBA" id="ARBA00022448"/>
    </source>
</evidence>
<dbReference type="GO" id="GO:0005743">
    <property type="term" value="C:mitochondrial inner membrane"/>
    <property type="evidence" value="ECO:0007669"/>
    <property type="project" value="UniProtKB-SubCell"/>
</dbReference>
<dbReference type="GO" id="GO:0005758">
    <property type="term" value="C:mitochondrial intermembrane space"/>
    <property type="evidence" value="ECO:0007669"/>
    <property type="project" value="UniProtKB-SubCell"/>
</dbReference>
<evidence type="ECO:0000256" key="5">
    <source>
        <dbReference type="ARBA" id="ARBA00018677"/>
    </source>
</evidence>
<keyword evidence="9" id="KW-0249">Electron transport</keyword>
<comment type="subcellular location">
    <subcellularLocation>
        <location evidence="3">Mitochondrion inner membrane</location>
        <topology evidence="3">Peripheral membrane protein</topology>
    </subcellularLocation>
    <subcellularLocation>
        <location evidence="2">Mitochondrion intermembrane space</location>
    </subcellularLocation>
</comment>
<evidence type="ECO:0000256" key="1">
    <source>
        <dbReference type="ARBA" id="ARBA00003195"/>
    </source>
</evidence>
<comment type="similarity">
    <text evidence="4">Belongs to the complex I NDUFB7 subunit family.</text>
</comment>
<comment type="function">
    <text evidence="1">Accessory subunit of the mitochondrial membrane respiratory chain NADH dehydrogenase (Complex I), that is believed not to be involved in catalysis. Complex I functions in the transfer of electrons from NADH to the respiratory chain. The immediate electron acceptor for the enzyme is believed to be ubiquinone.</text>
</comment>
<organism evidence="13">
    <name type="scientific">Vannella robusta</name>
    <dbReference type="NCBI Taxonomy" id="1487602"/>
    <lineage>
        <taxon>Eukaryota</taxon>
        <taxon>Amoebozoa</taxon>
        <taxon>Discosea</taxon>
        <taxon>Flabellinia</taxon>
        <taxon>Vannellidae</taxon>
        <taxon>Vannella</taxon>
    </lineage>
</organism>
<evidence type="ECO:0000256" key="2">
    <source>
        <dbReference type="ARBA" id="ARBA00004569"/>
    </source>
</evidence>
<dbReference type="PANTHER" id="PTHR20900">
    <property type="entry name" value="NADH:UBIQUINONE OXIDOREDUCTASE B18-LIKE SUBUNIT"/>
    <property type="match status" value="1"/>
</dbReference>
<evidence type="ECO:0000256" key="3">
    <source>
        <dbReference type="ARBA" id="ARBA00004637"/>
    </source>
</evidence>
<keyword evidence="7" id="KW-0679">Respiratory chain</keyword>
<keyword evidence="8" id="KW-0999">Mitochondrion inner membrane</keyword>
<evidence type="ECO:0000256" key="12">
    <source>
        <dbReference type="ARBA" id="ARBA00023157"/>
    </source>
</evidence>
<keyword evidence="10" id="KW-0496">Mitochondrion</keyword>
<dbReference type="InterPro" id="IPR008698">
    <property type="entry name" value="NDUB7"/>
</dbReference>
<sequence length="110" mass="13473">MRILVDYRIYYIKKGVLHYFSFSLLNMPEQERIGKKRIMPVSDELMAKEQLPFEGRDYCAHILIPLQRCRHETFYLPWKCVHERHLYGRCQFIESLRRINFEKIKEQHGV</sequence>
<protein>
    <recommendedName>
        <fullName evidence="5">NADH dehydrogenase [ubiquinone] 1 beta subcomplex subunit 7</fullName>
    </recommendedName>
</protein>
<gene>
    <name evidence="13" type="ORF">VSP0166_LOCUS15254</name>
</gene>
<name>A0A7S4MPP9_9EUKA</name>
<keyword evidence="11" id="KW-0472">Membrane</keyword>
<accession>A0A7S4MPP9</accession>
<keyword evidence="6" id="KW-0813">Transport</keyword>
<evidence type="ECO:0000256" key="9">
    <source>
        <dbReference type="ARBA" id="ARBA00022982"/>
    </source>
</evidence>
<reference evidence="13" key="1">
    <citation type="submission" date="2021-01" db="EMBL/GenBank/DDBJ databases">
        <authorList>
            <person name="Corre E."/>
            <person name="Pelletier E."/>
            <person name="Niang G."/>
            <person name="Scheremetjew M."/>
            <person name="Finn R."/>
            <person name="Kale V."/>
            <person name="Holt S."/>
            <person name="Cochrane G."/>
            <person name="Meng A."/>
            <person name="Brown T."/>
            <person name="Cohen L."/>
        </authorList>
    </citation>
    <scope>NUCLEOTIDE SEQUENCE</scope>
    <source>
        <strain evidence="13">DIVA3 518/3/11/1/6</strain>
    </source>
</reference>
<evidence type="ECO:0000256" key="11">
    <source>
        <dbReference type="ARBA" id="ARBA00023136"/>
    </source>
</evidence>
<dbReference type="Pfam" id="PF05676">
    <property type="entry name" value="NDUF_B7"/>
    <property type="match status" value="1"/>
</dbReference>
<proteinExistence type="inferred from homology"/>
<evidence type="ECO:0000256" key="8">
    <source>
        <dbReference type="ARBA" id="ARBA00022792"/>
    </source>
</evidence>
<dbReference type="PANTHER" id="PTHR20900:SF0">
    <property type="entry name" value="NADH DEHYDROGENASE [UBIQUINONE] 1 BETA SUBCOMPLEX SUBUNIT 7"/>
    <property type="match status" value="1"/>
</dbReference>
<evidence type="ECO:0000256" key="7">
    <source>
        <dbReference type="ARBA" id="ARBA00022660"/>
    </source>
</evidence>
<keyword evidence="12" id="KW-1015">Disulfide bond</keyword>